<dbReference type="EMBL" id="DF196808">
    <property type="protein sequence ID" value="GAD28577.1"/>
    <property type="molecule type" value="Genomic_DNA"/>
</dbReference>
<proteinExistence type="predicted"/>
<evidence type="ECO:0000313" key="3">
    <source>
        <dbReference type="EMBL" id="GAD28577.1"/>
    </source>
</evidence>
<feature type="compositionally biased region" description="Low complexity" evidence="1">
    <location>
        <begin position="26"/>
        <end position="43"/>
    </location>
</feature>
<dbReference type="AlphaFoldDB" id="V5F6W3"/>
<reference evidence="4" key="1">
    <citation type="submission" date="2012-12" db="EMBL/GenBank/DDBJ databases">
        <title>Genome Sequence of Photobacterium leiognathi lrivu.4.1.</title>
        <authorList>
            <person name="Urbanczyk H."/>
            <person name="Ogura Y."/>
            <person name="Hayashi T."/>
            <person name="Dunlap P.V."/>
        </authorList>
    </citation>
    <scope>NUCLEOTIDE SEQUENCE [LARGE SCALE GENOMIC DNA]</scope>
    <source>
        <strain evidence="4">lrivu.4.1</strain>
    </source>
</reference>
<dbReference type="HOGENOM" id="CLU_1968489_0_0_6"/>
<feature type="signal peptide" evidence="2">
    <location>
        <begin position="1"/>
        <end position="18"/>
    </location>
</feature>
<evidence type="ECO:0000256" key="1">
    <source>
        <dbReference type="SAM" id="MobiDB-lite"/>
    </source>
</evidence>
<feature type="chain" id="PRO_5004732971" evidence="2">
    <location>
        <begin position="19"/>
        <end position="127"/>
    </location>
</feature>
<keyword evidence="2" id="KW-0732">Signal</keyword>
<organism evidence="3 4">
    <name type="scientific">Photobacterium leiognathi lrivu.4.1</name>
    <dbReference type="NCBI Taxonomy" id="1248232"/>
    <lineage>
        <taxon>Bacteria</taxon>
        <taxon>Pseudomonadati</taxon>
        <taxon>Pseudomonadota</taxon>
        <taxon>Gammaproteobacteria</taxon>
        <taxon>Vibrionales</taxon>
        <taxon>Vibrionaceae</taxon>
        <taxon>Photobacterium</taxon>
    </lineage>
</organism>
<name>V5F6W3_PHOLE</name>
<protein>
    <submittedName>
        <fullName evidence="3">Uncharacterized protein</fullName>
    </submittedName>
</protein>
<gene>
    <name evidence="3" type="ORF">PLEI_0218</name>
</gene>
<sequence>MNWLILLPGAFPSASVLAQPHWTAQAAQQTEQTEQTEQTKAAQGSAFDKAKRYQAAIKAQEQTALNRLLPKENNGTRSPVIILASLACRKLHYKLCYIRPASIRFGSVANSCSDVTESLKYTGISHS</sequence>
<feature type="region of interest" description="Disordered" evidence="1">
    <location>
        <begin position="26"/>
        <end position="45"/>
    </location>
</feature>
<evidence type="ECO:0000256" key="2">
    <source>
        <dbReference type="SAM" id="SignalP"/>
    </source>
</evidence>
<dbReference type="Proteomes" id="UP000030675">
    <property type="component" value="Unassembled WGS sequence"/>
</dbReference>
<accession>V5F6W3</accession>
<evidence type="ECO:0000313" key="4">
    <source>
        <dbReference type="Proteomes" id="UP000030675"/>
    </source>
</evidence>
<dbReference type="RefSeq" id="WP_023931124.1">
    <property type="nucleotide sequence ID" value="NZ_DF196808.1"/>
</dbReference>